<dbReference type="SUPFAM" id="SSF52833">
    <property type="entry name" value="Thioredoxin-like"/>
    <property type="match status" value="1"/>
</dbReference>
<dbReference type="Gene3D" id="3.40.30.10">
    <property type="entry name" value="Glutaredoxin"/>
    <property type="match status" value="1"/>
</dbReference>
<dbReference type="Pfam" id="PF22041">
    <property type="entry name" value="GST_C_7"/>
    <property type="match status" value="1"/>
</dbReference>
<sequence length="228" mass="26294">MSTPTTLYDIPSIASGKAWSPSVWKARYVLNYKGLPYQTEWVEYPDIEPLYGKIRVKSHITKPDGVTPYYTLPVLHDASTGAVISDSAEIVRYLDKTYPDTPTIIPSGTDAFHYAFNEALENNFSALWHKGFFRDTKEKNTFKGRTFKEVAPKGADKEREKIDAWMKEDDKYFMGDIISYVDFTISAWLLWIPIVYGADSKEWKDILTWHKGRWGALVKNLEKYEVVI</sequence>
<evidence type="ECO:0000259" key="1">
    <source>
        <dbReference type="PROSITE" id="PS50404"/>
    </source>
</evidence>
<name>A0AA39N0J0_ARMTA</name>
<organism evidence="2 3">
    <name type="scientific">Armillaria tabescens</name>
    <name type="common">Ringless honey mushroom</name>
    <name type="synonym">Agaricus tabescens</name>
    <dbReference type="NCBI Taxonomy" id="1929756"/>
    <lineage>
        <taxon>Eukaryota</taxon>
        <taxon>Fungi</taxon>
        <taxon>Dikarya</taxon>
        <taxon>Basidiomycota</taxon>
        <taxon>Agaricomycotina</taxon>
        <taxon>Agaricomycetes</taxon>
        <taxon>Agaricomycetidae</taxon>
        <taxon>Agaricales</taxon>
        <taxon>Marasmiineae</taxon>
        <taxon>Physalacriaceae</taxon>
        <taxon>Desarmillaria</taxon>
    </lineage>
</organism>
<dbReference type="InterPro" id="IPR036249">
    <property type="entry name" value="Thioredoxin-like_sf"/>
</dbReference>
<protein>
    <recommendedName>
        <fullName evidence="1">GST N-terminal domain-containing protein</fullName>
    </recommendedName>
</protein>
<accession>A0AA39N0J0</accession>
<reference evidence="2" key="1">
    <citation type="submission" date="2023-06" db="EMBL/GenBank/DDBJ databases">
        <authorList>
            <consortium name="Lawrence Berkeley National Laboratory"/>
            <person name="Ahrendt S."/>
            <person name="Sahu N."/>
            <person name="Indic B."/>
            <person name="Wong-Bajracharya J."/>
            <person name="Merenyi Z."/>
            <person name="Ke H.-M."/>
            <person name="Monk M."/>
            <person name="Kocsube S."/>
            <person name="Drula E."/>
            <person name="Lipzen A."/>
            <person name="Balint B."/>
            <person name="Henrissat B."/>
            <person name="Andreopoulos B."/>
            <person name="Martin F.M."/>
            <person name="Harder C.B."/>
            <person name="Rigling D."/>
            <person name="Ford K.L."/>
            <person name="Foster G.D."/>
            <person name="Pangilinan J."/>
            <person name="Papanicolaou A."/>
            <person name="Barry K."/>
            <person name="LaButti K."/>
            <person name="Viragh M."/>
            <person name="Koriabine M."/>
            <person name="Yan M."/>
            <person name="Riley R."/>
            <person name="Champramary S."/>
            <person name="Plett K.L."/>
            <person name="Tsai I.J."/>
            <person name="Slot J."/>
            <person name="Sipos G."/>
            <person name="Plett J."/>
            <person name="Nagy L.G."/>
            <person name="Grigoriev I.V."/>
        </authorList>
    </citation>
    <scope>NUCLEOTIDE SEQUENCE</scope>
    <source>
        <strain evidence="2">CCBAS 213</strain>
    </source>
</reference>
<dbReference type="PROSITE" id="PS50404">
    <property type="entry name" value="GST_NTER"/>
    <property type="match status" value="1"/>
</dbReference>
<dbReference type="InterPro" id="IPR004045">
    <property type="entry name" value="Glutathione_S-Trfase_N"/>
</dbReference>
<dbReference type="PANTHER" id="PTHR43968:SF6">
    <property type="entry name" value="GLUTATHIONE S-TRANSFERASE OMEGA"/>
    <property type="match status" value="1"/>
</dbReference>
<evidence type="ECO:0000313" key="3">
    <source>
        <dbReference type="Proteomes" id="UP001175211"/>
    </source>
</evidence>
<gene>
    <name evidence="2" type="ORF">EV420DRAFT_1700728</name>
</gene>
<dbReference type="AlphaFoldDB" id="A0AA39N0J0"/>
<dbReference type="Pfam" id="PF13409">
    <property type="entry name" value="GST_N_2"/>
    <property type="match status" value="1"/>
</dbReference>
<dbReference type="SUPFAM" id="SSF47616">
    <property type="entry name" value="GST C-terminal domain-like"/>
    <property type="match status" value="1"/>
</dbReference>
<dbReference type="GO" id="GO:0005737">
    <property type="term" value="C:cytoplasm"/>
    <property type="evidence" value="ECO:0007669"/>
    <property type="project" value="TreeGrafter"/>
</dbReference>
<dbReference type="Proteomes" id="UP001175211">
    <property type="component" value="Unassembled WGS sequence"/>
</dbReference>
<dbReference type="InterPro" id="IPR054416">
    <property type="entry name" value="GST_UstS-like_C"/>
</dbReference>
<dbReference type="GeneID" id="85363037"/>
<dbReference type="EMBL" id="JAUEPS010000030">
    <property type="protein sequence ID" value="KAK0452720.1"/>
    <property type="molecule type" value="Genomic_DNA"/>
</dbReference>
<feature type="domain" description="GST N-terminal" evidence="1">
    <location>
        <begin position="10"/>
        <end position="102"/>
    </location>
</feature>
<dbReference type="Gene3D" id="1.20.1050.10">
    <property type="match status" value="1"/>
</dbReference>
<proteinExistence type="predicted"/>
<dbReference type="RefSeq" id="XP_060328056.1">
    <property type="nucleotide sequence ID" value="XM_060479489.1"/>
</dbReference>
<dbReference type="InterPro" id="IPR036282">
    <property type="entry name" value="Glutathione-S-Trfase_C_sf"/>
</dbReference>
<keyword evidence="3" id="KW-1185">Reference proteome</keyword>
<dbReference type="InterPro" id="IPR050983">
    <property type="entry name" value="GST_Omega/HSP26"/>
</dbReference>
<comment type="caution">
    <text evidence="2">The sequence shown here is derived from an EMBL/GenBank/DDBJ whole genome shotgun (WGS) entry which is preliminary data.</text>
</comment>
<dbReference type="PANTHER" id="PTHR43968">
    <property type="match status" value="1"/>
</dbReference>
<evidence type="ECO:0000313" key="2">
    <source>
        <dbReference type="EMBL" id="KAK0452720.1"/>
    </source>
</evidence>